<organism evidence="2 3">
    <name type="scientific">Rubellimicrobium mesophilum DSM 19309</name>
    <dbReference type="NCBI Taxonomy" id="442562"/>
    <lineage>
        <taxon>Bacteria</taxon>
        <taxon>Pseudomonadati</taxon>
        <taxon>Pseudomonadota</taxon>
        <taxon>Alphaproteobacteria</taxon>
        <taxon>Rhodobacterales</taxon>
        <taxon>Roseobacteraceae</taxon>
        <taxon>Rubellimicrobium</taxon>
    </lineage>
</organism>
<keyword evidence="3" id="KW-1185">Reference proteome</keyword>
<keyword evidence="1" id="KW-0812">Transmembrane</keyword>
<comment type="caution">
    <text evidence="2">The sequence shown here is derived from an EMBL/GenBank/DDBJ whole genome shotgun (WGS) entry which is preliminary data.</text>
</comment>
<evidence type="ECO:0000256" key="1">
    <source>
        <dbReference type="SAM" id="Phobius"/>
    </source>
</evidence>
<evidence type="ECO:0000313" key="2">
    <source>
        <dbReference type="EMBL" id="EYD77632.1"/>
    </source>
</evidence>
<proteinExistence type="predicted"/>
<sequence length="168" mass="18563">MEDQSADGSWLLSRQTLNPVERALFGLFAPVPLMAVRELAIEPWPAILSVAGLLILGPIVLGAATISVLLAAAALLGPEREIRVDPMARLVIDTGRARWLGRWGRRIPFEDIEEVALRKDYDTDGGDRLQLVLVLRGRTLPLVLLDRPRPRRAELEVLAARLRAALQP</sequence>
<dbReference type="EMBL" id="AOSK01000024">
    <property type="protein sequence ID" value="EYD77632.1"/>
    <property type="molecule type" value="Genomic_DNA"/>
</dbReference>
<feature type="transmembrane region" description="Helical" evidence="1">
    <location>
        <begin position="44"/>
        <end position="77"/>
    </location>
</feature>
<name>A0A017HT22_9RHOB</name>
<dbReference type="Proteomes" id="UP000019666">
    <property type="component" value="Unassembled WGS sequence"/>
</dbReference>
<reference evidence="2 3" key="1">
    <citation type="submission" date="2013-02" db="EMBL/GenBank/DDBJ databases">
        <authorList>
            <person name="Fiebig A."/>
            <person name="Goeker M."/>
            <person name="Klenk H.-P.P."/>
        </authorList>
    </citation>
    <scope>NUCLEOTIDE SEQUENCE [LARGE SCALE GENOMIC DNA]</scope>
    <source>
        <strain evidence="2 3">DSM 19309</strain>
    </source>
</reference>
<dbReference type="RefSeq" id="WP_037281695.1">
    <property type="nucleotide sequence ID" value="NZ_KK088593.1"/>
</dbReference>
<accession>A0A017HT22</accession>
<keyword evidence="1" id="KW-1133">Transmembrane helix</keyword>
<dbReference type="HOGENOM" id="CLU_1585287_0_0_5"/>
<dbReference type="AlphaFoldDB" id="A0A017HT22"/>
<evidence type="ECO:0000313" key="3">
    <source>
        <dbReference type="Proteomes" id="UP000019666"/>
    </source>
</evidence>
<keyword evidence="1" id="KW-0472">Membrane</keyword>
<protein>
    <submittedName>
        <fullName evidence="2">Uncharacterized protein</fullName>
    </submittedName>
</protein>
<gene>
    <name evidence="2" type="ORF">Rumeso_00798</name>
</gene>